<feature type="transmembrane region" description="Helical" evidence="5">
    <location>
        <begin position="34"/>
        <end position="52"/>
    </location>
</feature>
<dbReference type="InterPro" id="IPR037483">
    <property type="entry name" value="YjjU-like"/>
</dbReference>
<keyword evidence="5" id="KW-0472">Membrane</keyword>
<evidence type="ECO:0000256" key="3">
    <source>
        <dbReference type="ARBA" id="ARBA00023098"/>
    </source>
</evidence>
<keyword evidence="7" id="KW-0645">Protease</keyword>
<dbReference type="RefSeq" id="WP_008449918.1">
    <property type="nucleotide sequence ID" value="NZ_JRNU01000067.1"/>
</dbReference>
<dbReference type="GO" id="GO:0008233">
    <property type="term" value="F:peptidase activity"/>
    <property type="evidence" value="ECO:0007669"/>
    <property type="project" value="UniProtKB-KW"/>
</dbReference>
<dbReference type="CDD" id="cd07208">
    <property type="entry name" value="Pat_hypo_Ecoli_yjju_like"/>
    <property type="match status" value="1"/>
</dbReference>
<dbReference type="Proteomes" id="UP000029614">
    <property type="component" value="Unassembled WGS sequence"/>
</dbReference>
<evidence type="ECO:0000259" key="6">
    <source>
        <dbReference type="PROSITE" id="PS51635"/>
    </source>
</evidence>
<proteinExistence type="predicted"/>
<evidence type="ECO:0000256" key="5">
    <source>
        <dbReference type="SAM" id="Phobius"/>
    </source>
</evidence>
<feature type="short sequence motif" description="DGA/G" evidence="4">
    <location>
        <begin position="167"/>
        <end position="169"/>
    </location>
</feature>
<keyword evidence="1 4" id="KW-0378">Hydrolase</keyword>
<comment type="caution">
    <text evidence="4">Lacks conserved residue(s) required for the propagation of feature annotation.</text>
</comment>
<evidence type="ECO:0000313" key="7">
    <source>
        <dbReference type="EMBL" id="KGF50821.1"/>
    </source>
</evidence>
<organism evidence="7 8">
    <name type="scientific">Prevotella amnii DNF00058</name>
    <dbReference type="NCBI Taxonomy" id="1401066"/>
    <lineage>
        <taxon>Bacteria</taxon>
        <taxon>Pseudomonadati</taxon>
        <taxon>Bacteroidota</taxon>
        <taxon>Bacteroidia</taxon>
        <taxon>Bacteroidales</taxon>
        <taxon>Prevotellaceae</taxon>
        <taxon>Prevotella</taxon>
    </lineage>
</organism>
<dbReference type="InterPro" id="IPR045943">
    <property type="entry name" value="DUF6363"/>
</dbReference>
<comment type="caution">
    <text evidence="7">The sequence shown here is derived from an EMBL/GenBank/DDBJ whole genome shotgun (WGS) entry which is preliminary data.</text>
</comment>
<dbReference type="InterPro" id="IPR016035">
    <property type="entry name" value="Acyl_Trfase/lysoPLipase"/>
</dbReference>
<keyword evidence="2 4" id="KW-0442">Lipid degradation</keyword>
<feature type="domain" description="PNPLA" evidence="6">
    <location>
        <begin position="9"/>
        <end position="180"/>
    </location>
</feature>
<evidence type="ECO:0000256" key="1">
    <source>
        <dbReference type="ARBA" id="ARBA00022801"/>
    </source>
</evidence>
<dbReference type="PROSITE" id="PS51635">
    <property type="entry name" value="PNPLA"/>
    <property type="match status" value="1"/>
</dbReference>
<dbReference type="Gene3D" id="3.40.1090.10">
    <property type="entry name" value="Cytosolic phospholipase A2 catalytic domain"/>
    <property type="match status" value="2"/>
</dbReference>
<dbReference type="InterPro" id="IPR050301">
    <property type="entry name" value="NTE"/>
</dbReference>
<keyword evidence="3 4" id="KW-0443">Lipid metabolism</keyword>
<sequence length="286" mass="32591">MQINNNTGLVLEGGGMRGVFTSGVLDAFMMHDLWFHYVVAVSAGACNGVSYISRQPCRSRISNIELLTKYNYIGLRHLITQGCIFDTKLLYEKFPFELIPFDYTEYFYNINHGFSFEFVTTNCISGKAEYLTETDGNIKRLNKLAQASSSLPFVSKIIYVDGVPMLDGGIIDSIPIKRSISKGHDTNVVICTRNKGWRATGHDIKIPNFIYRNYPHLREALSQRIKVYNEQLELVEQLEDSGKIIVIRPQKPVEVGRIEKNTIKLETLYNEGVKLGENFIKKYIIK</sequence>
<evidence type="ECO:0000256" key="4">
    <source>
        <dbReference type="PROSITE-ProRule" id="PRU01161"/>
    </source>
</evidence>
<feature type="active site" description="Proton acceptor" evidence="4">
    <location>
        <position position="167"/>
    </location>
</feature>
<dbReference type="GO" id="GO:0016042">
    <property type="term" value="P:lipid catabolic process"/>
    <property type="evidence" value="ECO:0007669"/>
    <property type="project" value="UniProtKB-UniRule"/>
</dbReference>
<reference evidence="7 8" key="1">
    <citation type="submission" date="2014-07" db="EMBL/GenBank/DDBJ databases">
        <authorList>
            <person name="McCorrison J."/>
            <person name="Sanka R."/>
            <person name="Torralba M."/>
            <person name="Gillis M."/>
            <person name="Haft D.H."/>
            <person name="Methe B."/>
            <person name="Sutton G."/>
            <person name="Nelson K.E."/>
        </authorList>
    </citation>
    <scope>NUCLEOTIDE SEQUENCE [LARGE SCALE GENOMIC DNA]</scope>
    <source>
        <strain evidence="7 8">DNF00058</strain>
    </source>
</reference>
<feature type="short sequence motif" description="GXGXXG" evidence="4">
    <location>
        <begin position="13"/>
        <end position="18"/>
    </location>
</feature>
<dbReference type="InterPro" id="IPR002641">
    <property type="entry name" value="PNPLA_dom"/>
</dbReference>
<name>A0A096AVU3_9BACT</name>
<evidence type="ECO:0000313" key="8">
    <source>
        <dbReference type="Proteomes" id="UP000029614"/>
    </source>
</evidence>
<dbReference type="Pfam" id="PF01734">
    <property type="entry name" value="Patatin"/>
    <property type="match status" value="1"/>
</dbReference>
<dbReference type="GO" id="GO:0006508">
    <property type="term" value="P:proteolysis"/>
    <property type="evidence" value="ECO:0007669"/>
    <property type="project" value="UniProtKB-KW"/>
</dbReference>
<protein>
    <submittedName>
        <fullName evidence="7">Serine protease</fullName>
    </submittedName>
</protein>
<feature type="active site" description="Nucleophile" evidence="4">
    <location>
        <position position="42"/>
    </location>
</feature>
<keyword evidence="5" id="KW-1133">Transmembrane helix</keyword>
<dbReference type="PANTHER" id="PTHR14226:SF25">
    <property type="entry name" value="PHOSPHOESTERASE"/>
    <property type="match status" value="1"/>
</dbReference>
<dbReference type="EMBL" id="JRNU01000067">
    <property type="protein sequence ID" value="KGF50821.1"/>
    <property type="molecule type" value="Genomic_DNA"/>
</dbReference>
<dbReference type="SUPFAM" id="SSF52151">
    <property type="entry name" value="FabD/lysophospholipase-like"/>
    <property type="match status" value="1"/>
</dbReference>
<keyword evidence="5" id="KW-0812">Transmembrane</keyword>
<dbReference type="OrthoDB" id="9802424at2"/>
<dbReference type="AlphaFoldDB" id="A0A096AVU3"/>
<dbReference type="Pfam" id="PF19890">
    <property type="entry name" value="DUF6363"/>
    <property type="match status" value="1"/>
</dbReference>
<evidence type="ECO:0000256" key="2">
    <source>
        <dbReference type="ARBA" id="ARBA00022963"/>
    </source>
</evidence>
<gene>
    <name evidence="7" type="ORF">HMPREF9302_09520</name>
</gene>
<dbReference type="PANTHER" id="PTHR14226">
    <property type="entry name" value="NEUROPATHY TARGET ESTERASE/SWISS CHEESE D.MELANOGASTER"/>
    <property type="match status" value="1"/>
</dbReference>
<accession>A0A096AVU3</accession>
<keyword evidence="8" id="KW-1185">Reference proteome</keyword>